<protein>
    <submittedName>
        <fullName evidence="1">Uncharacterized protein</fullName>
    </submittedName>
</protein>
<dbReference type="Proteomes" id="UP001162483">
    <property type="component" value="Unassembled WGS sequence"/>
</dbReference>
<evidence type="ECO:0000313" key="2">
    <source>
        <dbReference type="Proteomes" id="UP001162483"/>
    </source>
</evidence>
<accession>A0ABN9B9D8</accession>
<gene>
    <name evidence="1" type="ORF">SPARVUS_LOCUS2427219</name>
</gene>
<evidence type="ECO:0000313" key="1">
    <source>
        <dbReference type="EMBL" id="CAI9544155.1"/>
    </source>
</evidence>
<feature type="non-terminal residue" evidence="1">
    <location>
        <position position="1"/>
    </location>
</feature>
<proteinExistence type="predicted"/>
<dbReference type="EMBL" id="CATNWA010002949">
    <property type="protein sequence ID" value="CAI9544155.1"/>
    <property type="molecule type" value="Genomic_DNA"/>
</dbReference>
<name>A0ABN9B9D8_9NEOB</name>
<comment type="caution">
    <text evidence="1">The sequence shown here is derived from an EMBL/GenBank/DDBJ whole genome shotgun (WGS) entry which is preliminary data.</text>
</comment>
<organism evidence="1 2">
    <name type="scientific">Staurois parvus</name>
    <dbReference type="NCBI Taxonomy" id="386267"/>
    <lineage>
        <taxon>Eukaryota</taxon>
        <taxon>Metazoa</taxon>
        <taxon>Chordata</taxon>
        <taxon>Craniata</taxon>
        <taxon>Vertebrata</taxon>
        <taxon>Euteleostomi</taxon>
        <taxon>Amphibia</taxon>
        <taxon>Batrachia</taxon>
        <taxon>Anura</taxon>
        <taxon>Neobatrachia</taxon>
        <taxon>Ranoidea</taxon>
        <taxon>Ranidae</taxon>
        <taxon>Staurois</taxon>
    </lineage>
</organism>
<reference evidence="1" key="1">
    <citation type="submission" date="2023-05" db="EMBL/GenBank/DDBJ databases">
        <authorList>
            <person name="Stuckert A."/>
        </authorList>
    </citation>
    <scope>NUCLEOTIDE SEQUENCE</scope>
</reference>
<sequence length="58" mass="6472">TGPRWRFPTSTQRSLSITDRGETLTYCCVCLCTTETYTAVYVSLVKHTPSTQSKTAHS</sequence>
<keyword evidence="2" id="KW-1185">Reference proteome</keyword>